<dbReference type="AlphaFoldDB" id="A0A7R9FTI0"/>
<dbReference type="OrthoDB" id="66881at2759"/>
<feature type="non-terminal residue" evidence="1">
    <location>
        <position position="1"/>
    </location>
</feature>
<protein>
    <submittedName>
        <fullName evidence="1">Uncharacterized protein</fullName>
    </submittedName>
</protein>
<keyword evidence="2" id="KW-1185">Reference proteome</keyword>
<evidence type="ECO:0000313" key="2">
    <source>
        <dbReference type="Proteomes" id="UP000677054"/>
    </source>
</evidence>
<dbReference type="EMBL" id="LR908205">
    <property type="protein sequence ID" value="CAD7254277.1"/>
    <property type="molecule type" value="Genomic_DNA"/>
</dbReference>
<dbReference type="EMBL" id="CAJPEV010008687">
    <property type="protein sequence ID" value="CAG0905387.1"/>
    <property type="molecule type" value="Genomic_DNA"/>
</dbReference>
<sequence>MRPFATVRSLHRIMEYRYHGRPWPSTRYPMSELLNVLVKRMNEAAGPYQMFSFLGDVVIILKDTFVHLEEFPVKLLPHFTNVTGHRGSRFLVMINEYGPEFSGPDVDTLRRGRATRGRAKDAHKSNFLHPVFYFYDRYLPSDEEIANLGQYIWPYGLPRPSKLHHVAEDFLTNWLGSMTHILPLRRFLEVITGQDLRRHFSVRCFEVALNFSNVPQSCRNYLDGRGLQISVREGTDIANFLLGETSAERRKAECTEEDIDWVPSQVNRTKVLESRLRRYYGNEDGDIFARDHKNDMEEIE</sequence>
<proteinExistence type="predicted"/>
<gene>
    <name evidence="1" type="ORF">DSTB1V02_LOCUS14023</name>
</gene>
<dbReference type="Proteomes" id="UP000677054">
    <property type="component" value="Unassembled WGS sequence"/>
</dbReference>
<name>A0A7R9FTI0_9CRUS</name>
<accession>A0A7R9FTI0</accession>
<organism evidence="1">
    <name type="scientific">Darwinula stevensoni</name>
    <dbReference type="NCBI Taxonomy" id="69355"/>
    <lineage>
        <taxon>Eukaryota</taxon>
        <taxon>Metazoa</taxon>
        <taxon>Ecdysozoa</taxon>
        <taxon>Arthropoda</taxon>
        <taxon>Crustacea</taxon>
        <taxon>Oligostraca</taxon>
        <taxon>Ostracoda</taxon>
        <taxon>Podocopa</taxon>
        <taxon>Podocopida</taxon>
        <taxon>Darwinulocopina</taxon>
        <taxon>Darwinuloidea</taxon>
        <taxon>Darwinulidae</taxon>
        <taxon>Darwinula</taxon>
    </lineage>
</organism>
<reference evidence="1" key="1">
    <citation type="submission" date="2020-11" db="EMBL/GenBank/DDBJ databases">
        <authorList>
            <person name="Tran Van P."/>
        </authorList>
    </citation>
    <scope>NUCLEOTIDE SEQUENCE</scope>
</reference>
<evidence type="ECO:0000313" key="1">
    <source>
        <dbReference type="EMBL" id="CAD7254277.1"/>
    </source>
</evidence>